<organism evidence="4 5">
    <name type="scientific">Cyanidium caldarium</name>
    <name type="common">Red alga</name>
    <dbReference type="NCBI Taxonomy" id="2771"/>
    <lineage>
        <taxon>Eukaryota</taxon>
        <taxon>Rhodophyta</taxon>
        <taxon>Bangiophyceae</taxon>
        <taxon>Cyanidiales</taxon>
        <taxon>Cyanidiaceae</taxon>
        <taxon>Cyanidium</taxon>
    </lineage>
</organism>
<feature type="domain" description="PPM-type phosphatase" evidence="3">
    <location>
        <begin position="74"/>
        <end position="347"/>
    </location>
</feature>
<dbReference type="EC" id="3.1.3.16" evidence="1"/>
<comment type="similarity">
    <text evidence="1">Belongs to the PP2C family.</text>
</comment>
<comment type="catalytic activity">
    <reaction evidence="1">
        <text>O-phospho-L-seryl-[protein] + H2O = L-seryl-[protein] + phosphate</text>
        <dbReference type="Rhea" id="RHEA:20629"/>
        <dbReference type="Rhea" id="RHEA-COMP:9863"/>
        <dbReference type="Rhea" id="RHEA-COMP:11604"/>
        <dbReference type="ChEBI" id="CHEBI:15377"/>
        <dbReference type="ChEBI" id="CHEBI:29999"/>
        <dbReference type="ChEBI" id="CHEBI:43474"/>
        <dbReference type="ChEBI" id="CHEBI:83421"/>
        <dbReference type="EC" id="3.1.3.16"/>
    </reaction>
</comment>
<dbReference type="PROSITE" id="PS51746">
    <property type="entry name" value="PPM_2"/>
    <property type="match status" value="1"/>
</dbReference>
<dbReference type="InterPro" id="IPR001932">
    <property type="entry name" value="PPM-type_phosphatase-like_dom"/>
</dbReference>
<dbReference type="SMART" id="SM00331">
    <property type="entry name" value="PP2C_SIG"/>
    <property type="match status" value="1"/>
</dbReference>
<dbReference type="SMART" id="SM00332">
    <property type="entry name" value="PP2Cc"/>
    <property type="match status" value="1"/>
</dbReference>
<proteinExistence type="inferred from homology"/>
<name>A0AAV9J069_CYACA</name>
<dbReference type="AlphaFoldDB" id="A0AAV9J069"/>
<keyword evidence="1" id="KW-0378">Hydrolase</keyword>
<keyword evidence="1" id="KW-0464">Manganese</keyword>
<comment type="catalytic activity">
    <reaction evidence="1">
        <text>O-phospho-L-threonyl-[protein] + H2O = L-threonyl-[protein] + phosphate</text>
        <dbReference type="Rhea" id="RHEA:47004"/>
        <dbReference type="Rhea" id="RHEA-COMP:11060"/>
        <dbReference type="Rhea" id="RHEA-COMP:11605"/>
        <dbReference type="ChEBI" id="CHEBI:15377"/>
        <dbReference type="ChEBI" id="CHEBI:30013"/>
        <dbReference type="ChEBI" id="CHEBI:43474"/>
        <dbReference type="ChEBI" id="CHEBI:61977"/>
        <dbReference type="EC" id="3.1.3.16"/>
    </reaction>
</comment>
<evidence type="ECO:0000256" key="1">
    <source>
        <dbReference type="RuleBase" id="RU366020"/>
    </source>
</evidence>
<keyword evidence="1" id="KW-0904">Protein phosphatase</keyword>
<dbReference type="InterPro" id="IPR039123">
    <property type="entry name" value="PPTC7"/>
</dbReference>
<dbReference type="PANTHER" id="PTHR12320">
    <property type="entry name" value="PROTEIN PHOSPHATASE 2C"/>
    <property type="match status" value="1"/>
</dbReference>
<comment type="cofactor">
    <cofactor evidence="1">
        <name>Mg(2+)</name>
        <dbReference type="ChEBI" id="CHEBI:18420"/>
    </cofactor>
</comment>
<feature type="compositionally biased region" description="Basic and acidic residues" evidence="2">
    <location>
        <begin position="267"/>
        <end position="280"/>
    </location>
</feature>
<evidence type="ECO:0000313" key="4">
    <source>
        <dbReference type="EMBL" id="KAK4537980.1"/>
    </source>
</evidence>
<keyword evidence="5" id="KW-1185">Reference proteome</keyword>
<dbReference type="GO" id="GO:0046872">
    <property type="term" value="F:metal ion binding"/>
    <property type="evidence" value="ECO:0007669"/>
    <property type="project" value="UniProtKB-UniRule"/>
</dbReference>
<evidence type="ECO:0000313" key="5">
    <source>
        <dbReference type="Proteomes" id="UP001301350"/>
    </source>
</evidence>
<dbReference type="GO" id="GO:0004722">
    <property type="term" value="F:protein serine/threonine phosphatase activity"/>
    <property type="evidence" value="ECO:0007669"/>
    <property type="project" value="UniProtKB-EC"/>
</dbReference>
<accession>A0AAV9J069</accession>
<dbReference type="SUPFAM" id="SSF81606">
    <property type="entry name" value="PP2C-like"/>
    <property type="match status" value="1"/>
</dbReference>
<dbReference type="EMBL" id="JANCYW010000015">
    <property type="protein sequence ID" value="KAK4537980.1"/>
    <property type="molecule type" value="Genomic_DNA"/>
</dbReference>
<dbReference type="Proteomes" id="UP001301350">
    <property type="component" value="Unassembled WGS sequence"/>
</dbReference>
<keyword evidence="1" id="KW-0460">Magnesium</keyword>
<protein>
    <recommendedName>
        <fullName evidence="1">Protein phosphatase</fullName>
        <ecNumber evidence="1">3.1.3.16</ecNumber>
    </recommendedName>
</protein>
<comment type="caution">
    <text evidence="4">The sequence shown here is derived from an EMBL/GenBank/DDBJ whole genome shotgun (WGS) entry which is preliminary data.</text>
</comment>
<evidence type="ECO:0000256" key="2">
    <source>
        <dbReference type="SAM" id="MobiDB-lite"/>
    </source>
</evidence>
<dbReference type="PANTHER" id="PTHR12320:SF1">
    <property type="entry name" value="PROTEIN PHOSPHATASE PTC7 HOMOLOG"/>
    <property type="match status" value="1"/>
</dbReference>
<keyword evidence="1" id="KW-0479">Metal-binding</keyword>
<evidence type="ECO:0000259" key="3">
    <source>
        <dbReference type="PROSITE" id="PS51746"/>
    </source>
</evidence>
<dbReference type="InterPro" id="IPR036457">
    <property type="entry name" value="PPM-type-like_dom_sf"/>
</dbReference>
<reference evidence="4 5" key="1">
    <citation type="submission" date="2022-07" db="EMBL/GenBank/DDBJ databases">
        <title>Genome-wide signatures of adaptation to extreme environments.</title>
        <authorList>
            <person name="Cho C.H."/>
            <person name="Yoon H.S."/>
        </authorList>
    </citation>
    <scope>NUCLEOTIDE SEQUENCE [LARGE SCALE GENOMIC DNA]</scope>
    <source>
        <strain evidence="4 5">DBV 063 E5</strain>
    </source>
</reference>
<feature type="region of interest" description="Disordered" evidence="2">
    <location>
        <begin position="267"/>
        <end position="288"/>
    </location>
</feature>
<gene>
    <name evidence="4" type="ORF">CDCA_CDCA15G4005</name>
</gene>
<comment type="cofactor">
    <cofactor evidence="1">
        <name>Mn(2+)</name>
        <dbReference type="ChEBI" id="CHEBI:29035"/>
    </cofactor>
</comment>
<dbReference type="Gene3D" id="3.60.40.10">
    <property type="entry name" value="PPM-type phosphatase domain"/>
    <property type="match status" value="1"/>
</dbReference>
<sequence>MRIIRCGSVMPRPVAFAFATAAVPRQHRLLTRAHSQRAVPLSAWTTAVRRLPRRPVRSATALPAWRRLRLLHIQAGSALVPHRDKADRGGEDAYFVSKWAAGVFDGVGGWASLGVDPGLYARRLADLARAGIESSGADPQRSIVAILDQAVTSNSVIGSCTACVVALTPDSVTSADGRGRLQCVNLGDSGVRLIRGGQVIYRSKEQQHYFNCPYQLGTRSTDRVSDAVIDTVSVEAGDWLVLGTDGLFDNVFDEEIIECMRQWSRERQQAKRGGGNDEGPRAVGATPPIRQSASAALTDAAERVARLAVQCAEDENRVSPFVLSAKEAGYEFFGGKMDDITVVVARIVA</sequence>